<dbReference type="InterPro" id="IPR008599">
    <property type="entry name" value="Diacid_rec"/>
</dbReference>
<comment type="caution">
    <text evidence="5">The sequence shown here is derived from an EMBL/GenBank/DDBJ whole genome shotgun (WGS) entry which is preliminary data.</text>
</comment>
<dbReference type="PANTHER" id="PTHR33744:SF15">
    <property type="entry name" value="CARBOHYDRATE DIACID REGULATOR"/>
    <property type="match status" value="1"/>
</dbReference>
<accession>A0ABX4HSV3</accession>
<evidence type="ECO:0000313" key="5">
    <source>
        <dbReference type="EMBL" id="PBB06306.1"/>
    </source>
</evidence>
<feature type="domain" description="Putative sugar diacid recognition" evidence="2">
    <location>
        <begin position="2"/>
        <end position="39"/>
    </location>
</feature>
<dbReference type="Pfam" id="PF13556">
    <property type="entry name" value="HTH_30"/>
    <property type="match status" value="1"/>
</dbReference>
<name>A0ABX4HSV3_9BACI</name>
<dbReference type="Proteomes" id="UP000217561">
    <property type="component" value="Unassembled WGS sequence"/>
</dbReference>
<feature type="domain" description="PucR C-terminal helix-turn-helix" evidence="3">
    <location>
        <begin position="203"/>
        <end position="257"/>
    </location>
</feature>
<sequence length="273" mass="32244">MRKYGELVKMTAEMIIEQRYLLDHVQYDERIRREFLYQWLEDTYANDREFTRKADMLGIDLEIPRIVICVFPPPDRNSRDYLDQLERKIKTHLRPQELVTVLEDRIVIIKTIVLSEEYETKLKEWIRFLHLPSSYVGTPASDASEVARSYKRSLMTRKTAAATSIKDDVVFYGKLSVEVLLYDLYQKDGFSVHQTDGQLPEVLIATLKTYVECNGKSAKTADKLYIHRNTLQYRFANIQHITGRDPRNVRDLFYLHATYVLFTSFKEQEDLIK</sequence>
<feature type="domain" description="CdaR GGDEF-like" evidence="4">
    <location>
        <begin position="46"/>
        <end position="154"/>
    </location>
</feature>
<reference evidence="5 6" key="1">
    <citation type="submission" date="2017-08" db="EMBL/GenBank/DDBJ databases">
        <title>Salimicrobium alkalisoli sp. nov., isolated from saline alkaline soil.</title>
        <authorList>
            <person name="Zhang G."/>
            <person name="Xiong Q."/>
        </authorList>
    </citation>
    <scope>NUCLEOTIDE SEQUENCE [LARGE SCALE GENOMIC DNA]</scope>
    <source>
        <strain evidence="5 6">WN024</strain>
    </source>
</reference>
<evidence type="ECO:0000259" key="2">
    <source>
        <dbReference type="Pfam" id="PF05651"/>
    </source>
</evidence>
<evidence type="ECO:0000256" key="1">
    <source>
        <dbReference type="ARBA" id="ARBA00006754"/>
    </source>
</evidence>
<dbReference type="InterPro" id="IPR051448">
    <property type="entry name" value="CdaR-like_regulators"/>
</dbReference>
<comment type="similarity">
    <text evidence="1">Belongs to the CdaR family.</text>
</comment>
<dbReference type="EMBL" id="NSGH01000005">
    <property type="protein sequence ID" value="PBB06306.1"/>
    <property type="molecule type" value="Genomic_DNA"/>
</dbReference>
<protein>
    <recommendedName>
        <fullName evidence="7">PucR C-terminal helix-turn-helix domain-containing protein</fullName>
    </recommendedName>
</protein>
<dbReference type="PANTHER" id="PTHR33744">
    <property type="entry name" value="CARBOHYDRATE DIACID REGULATOR"/>
    <property type="match status" value="1"/>
</dbReference>
<gene>
    <name evidence="5" type="ORF">CKW00_04555</name>
</gene>
<proteinExistence type="inferred from homology"/>
<organism evidence="5 6">
    <name type="scientific">Salimicrobium humidisoli</name>
    <dbReference type="NCBI Taxonomy" id="2029857"/>
    <lineage>
        <taxon>Bacteria</taxon>
        <taxon>Bacillati</taxon>
        <taxon>Bacillota</taxon>
        <taxon>Bacilli</taxon>
        <taxon>Bacillales</taxon>
        <taxon>Bacillaceae</taxon>
        <taxon>Salimicrobium</taxon>
    </lineage>
</organism>
<dbReference type="Gene3D" id="1.10.10.2840">
    <property type="entry name" value="PucR C-terminal helix-turn-helix domain"/>
    <property type="match status" value="1"/>
</dbReference>
<evidence type="ECO:0008006" key="7">
    <source>
        <dbReference type="Google" id="ProtNLM"/>
    </source>
</evidence>
<evidence type="ECO:0000259" key="3">
    <source>
        <dbReference type="Pfam" id="PF13556"/>
    </source>
</evidence>
<dbReference type="Pfam" id="PF05651">
    <property type="entry name" value="Diacid_rec"/>
    <property type="match status" value="1"/>
</dbReference>
<dbReference type="InterPro" id="IPR041522">
    <property type="entry name" value="CdaR_GGDEF"/>
</dbReference>
<evidence type="ECO:0000313" key="6">
    <source>
        <dbReference type="Proteomes" id="UP000217561"/>
    </source>
</evidence>
<keyword evidence="6" id="KW-1185">Reference proteome</keyword>
<dbReference type="InterPro" id="IPR025736">
    <property type="entry name" value="PucR_C-HTH_dom"/>
</dbReference>
<evidence type="ECO:0000259" key="4">
    <source>
        <dbReference type="Pfam" id="PF17853"/>
    </source>
</evidence>
<dbReference type="Pfam" id="PF17853">
    <property type="entry name" value="GGDEF_2"/>
    <property type="match status" value="1"/>
</dbReference>
<dbReference type="InterPro" id="IPR042070">
    <property type="entry name" value="PucR_C-HTH_sf"/>
</dbReference>